<keyword evidence="2" id="KW-1185">Reference proteome</keyword>
<comment type="caution">
    <text evidence="1">The sequence shown here is derived from an EMBL/GenBank/DDBJ whole genome shotgun (WGS) entry which is preliminary data.</text>
</comment>
<organism evidence="1 2">
    <name type="scientific">Auriscalpium vulgare</name>
    <dbReference type="NCBI Taxonomy" id="40419"/>
    <lineage>
        <taxon>Eukaryota</taxon>
        <taxon>Fungi</taxon>
        <taxon>Dikarya</taxon>
        <taxon>Basidiomycota</taxon>
        <taxon>Agaricomycotina</taxon>
        <taxon>Agaricomycetes</taxon>
        <taxon>Russulales</taxon>
        <taxon>Auriscalpiaceae</taxon>
        <taxon>Auriscalpium</taxon>
    </lineage>
</organism>
<dbReference type="Proteomes" id="UP000814033">
    <property type="component" value="Unassembled WGS sequence"/>
</dbReference>
<reference evidence="1" key="2">
    <citation type="journal article" date="2022" name="New Phytol.">
        <title>Evolutionary transition to the ectomycorrhizal habit in the genomes of a hyperdiverse lineage of mushroom-forming fungi.</title>
        <authorList>
            <person name="Looney B."/>
            <person name="Miyauchi S."/>
            <person name="Morin E."/>
            <person name="Drula E."/>
            <person name="Courty P.E."/>
            <person name="Kohler A."/>
            <person name="Kuo A."/>
            <person name="LaButti K."/>
            <person name="Pangilinan J."/>
            <person name="Lipzen A."/>
            <person name="Riley R."/>
            <person name="Andreopoulos W."/>
            <person name="He G."/>
            <person name="Johnson J."/>
            <person name="Nolan M."/>
            <person name="Tritt A."/>
            <person name="Barry K.W."/>
            <person name="Grigoriev I.V."/>
            <person name="Nagy L.G."/>
            <person name="Hibbett D."/>
            <person name="Henrissat B."/>
            <person name="Matheny P.B."/>
            <person name="Labbe J."/>
            <person name="Martin F.M."/>
        </authorList>
    </citation>
    <scope>NUCLEOTIDE SEQUENCE</scope>
    <source>
        <strain evidence="1">FP105234-sp</strain>
    </source>
</reference>
<name>A0ACB8RSL9_9AGAM</name>
<evidence type="ECO:0000313" key="1">
    <source>
        <dbReference type="EMBL" id="KAI0046807.1"/>
    </source>
</evidence>
<reference evidence="1" key="1">
    <citation type="submission" date="2021-02" db="EMBL/GenBank/DDBJ databases">
        <authorList>
            <consortium name="DOE Joint Genome Institute"/>
            <person name="Ahrendt S."/>
            <person name="Looney B.P."/>
            <person name="Miyauchi S."/>
            <person name="Morin E."/>
            <person name="Drula E."/>
            <person name="Courty P.E."/>
            <person name="Chicoki N."/>
            <person name="Fauchery L."/>
            <person name="Kohler A."/>
            <person name="Kuo A."/>
            <person name="Labutti K."/>
            <person name="Pangilinan J."/>
            <person name="Lipzen A."/>
            <person name="Riley R."/>
            <person name="Andreopoulos W."/>
            <person name="He G."/>
            <person name="Johnson J."/>
            <person name="Barry K.W."/>
            <person name="Grigoriev I.V."/>
            <person name="Nagy L."/>
            <person name="Hibbett D."/>
            <person name="Henrissat B."/>
            <person name="Matheny P.B."/>
            <person name="Labbe J."/>
            <person name="Martin F."/>
        </authorList>
    </citation>
    <scope>NUCLEOTIDE SEQUENCE</scope>
    <source>
        <strain evidence="1">FP105234-sp</strain>
    </source>
</reference>
<gene>
    <name evidence="1" type="ORF">FA95DRAFT_1559759</name>
</gene>
<evidence type="ECO:0000313" key="2">
    <source>
        <dbReference type="Proteomes" id="UP000814033"/>
    </source>
</evidence>
<proteinExistence type="predicted"/>
<accession>A0ACB8RSL9</accession>
<sequence length="356" mass="39523">MTVPPAPPARPDSPPSFIAVVDRCDNFRPPLPTPFSPNHTERPALVPFLLSPTTQPPIGLVRAAIVDALQPSPIFITHRPSHEHPRGYISFAAHITTPAARSRAMHSLLAFWRTVRLFPDVIGPTKWRNELYDIFASPFDVLSADTAEGADGAVPKIEPTNYAFSMERAACALFGVVTYGVHMTVYEQDDDGAMRIWVPRRSATKQTWPGFLDNSVAGGIPSSYTPFDALVKEAEEEASISPALTSARAKAEGSVSYFYQADGGWLQPEVEYVYDLRLQPGEIDGGLLPGDTEVEVFKLMPMEEVISRMHAGEFKPNCAVVLLYFLIRHGHVTPDNEPRFLEINTRIHGRFDLDRW</sequence>
<dbReference type="EMBL" id="MU275917">
    <property type="protein sequence ID" value="KAI0046807.1"/>
    <property type="molecule type" value="Genomic_DNA"/>
</dbReference>
<protein>
    <submittedName>
        <fullName evidence="1">Uncharacterized protein</fullName>
    </submittedName>
</protein>